<feature type="domain" description="DUF6896" evidence="1">
    <location>
        <begin position="28"/>
        <end position="128"/>
    </location>
</feature>
<evidence type="ECO:0000259" key="1">
    <source>
        <dbReference type="Pfam" id="PF21837"/>
    </source>
</evidence>
<name>A0AAU7C8U9_9BACT</name>
<dbReference type="AlphaFoldDB" id="A0AAU7C8U9"/>
<proteinExistence type="predicted"/>
<accession>A0AAU7C8U9</accession>
<dbReference type="Pfam" id="PF21837">
    <property type="entry name" value="DUF6896"/>
    <property type="match status" value="1"/>
</dbReference>
<organism evidence="2">
    <name type="scientific">Singulisphaera sp. Ch08</name>
    <dbReference type="NCBI Taxonomy" id="3120278"/>
    <lineage>
        <taxon>Bacteria</taxon>
        <taxon>Pseudomonadati</taxon>
        <taxon>Planctomycetota</taxon>
        <taxon>Planctomycetia</taxon>
        <taxon>Isosphaerales</taxon>
        <taxon>Isosphaeraceae</taxon>
        <taxon>Singulisphaera</taxon>
    </lineage>
</organism>
<dbReference type="RefSeq" id="WP_406694400.1">
    <property type="nucleotide sequence ID" value="NZ_CP155447.1"/>
</dbReference>
<gene>
    <name evidence="2" type="ORF">V5E97_25320</name>
</gene>
<reference evidence="2" key="1">
    <citation type="submission" date="2024-05" db="EMBL/GenBank/DDBJ databases">
        <title>Planctomycetes of the genus Singulisphaera possess chitinolytic capabilities.</title>
        <authorList>
            <person name="Ivanova A."/>
        </authorList>
    </citation>
    <scope>NUCLEOTIDE SEQUENCE</scope>
    <source>
        <strain evidence="2">Ch08T</strain>
    </source>
</reference>
<evidence type="ECO:0000313" key="2">
    <source>
        <dbReference type="EMBL" id="XBH01656.1"/>
    </source>
</evidence>
<sequence>MAKIIRNRLHGELPDLAALGAMGHPDGVPQSGPVPGMPDWEYYFHGRGCCISHKVDGDAIDVDFWDDSADYFDTYFYRNYLESLRRPEPPEQRLRELYHSARTVTIAVTDLLAAGALTPLPGSQHHPYRLADEVMAIADDIDSFCTTWADADRRVWLAAVIGDWLAADEAAAGRPEVTAITGPRAGRCRKIHLQRLHRELREPYRGADALQALADLQAPDLDQCLEDALRSPPSGLISVALDIIEQRDNPRWCVRVHELYSRVDPNGQPPQPHLWITSLKFLLRQGHHTAEVIASLAKAGGTEVGEAVMLSLEHAPELALPLIRKGLIADVPMNRTQVAAILALINASWSKRELLAALEASDDQAKTADARAALMETGDEGDQRAVLAWEARNPHENEIGTYLEIGDRRLGPFYTFGELSLRDRASKLTYEMDKLHDRVMKVKDIVPPEPPSPRPWWKFWEK</sequence>
<protein>
    <recommendedName>
        <fullName evidence="1">DUF6896 domain-containing protein</fullName>
    </recommendedName>
</protein>
<dbReference type="EMBL" id="CP155447">
    <property type="protein sequence ID" value="XBH01656.1"/>
    <property type="molecule type" value="Genomic_DNA"/>
</dbReference>
<dbReference type="InterPro" id="IPR054191">
    <property type="entry name" value="DUF6896"/>
</dbReference>